<feature type="compositionally biased region" description="Basic and acidic residues" evidence="10">
    <location>
        <begin position="26"/>
        <end position="43"/>
    </location>
</feature>
<evidence type="ECO:0000256" key="1">
    <source>
        <dbReference type="ARBA" id="ARBA00004141"/>
    </source>
</evidence>
<feature type="transmembrane region" description="Helical" evidence="11">
    <location>
        <begin position="528"/>
        <end position="550"/>
    </location>
</feature>
<comment type="subcellular location">
    <subcellularLocation>
        <location evidence="1">Membrane</location>
        <topology evidence="1">Multi-pass membrane protein</topology>
    </subcellularLocation>
</comment>
<dbReference type="PANTHER" id="PTHR19229:SF36">
    <property type="entry name" value="ATP-BINDING CASSETTE SUB-FAMILY A MEMBER 2"/>
    <property type="match status" value="1"/>
</dbReference>
<feature type="compositionally biased region" description="Polar residues" evidence="10">
    <location>
        <begin position="44"/>
        <end position="55"/>
    </location>
</feature>
<feature type="transmembrane region" description="Helical" evidence="11">
    <location>
        <begin position="581"/>
        <end position="602"/>
    </location>
</feature>
<evidence type="ECO:0000256" key="10">
    <source>
        <dbReference type="SAM" id="MobiDB-lite"/>
    </source>
</evidence>
<dbReference type="InterPro" id="IPR003593">
    <property type="entry name" value="AAA+_ATPase"/>
</dbReference>
<dbReference type="Pfam" id="PF12698">
    <property type="entry name" value="ABC2_membrane_3"/>
    <property type="match status" value="1"/>
</dbReference>
<dbReference type="CDD" id="cd03263">
    <property type="entry name" value="ABC_subfamily_A"/>
    <property type="match status" value="1"/>
</dbReference>
<dbReference type="GO" id="GO:0016020">
    <property type="term" value="C:membrane"/>
    <property type="evidence" value="ECO:0007669"/>
    <property type="project" value="UniProtKB-SubCell"/>
</dbReference>
<dbReference type="PANTHER" id="PTHR19229">
    <property type="entry name" value="ATP-BINDING CASSETTE TRANSPORTER SUBFAMILY A ABCA"/>
    <property type="match status" value="1"/>
</dbReference>
<organism evidence="13 14">
    <name type="scientific">Ambispora gerdemannii</name>
    <dbReference type="NCBI Taxonomy" id="144530"/>
    <lineage>
        <taxon>Eukaryota</taxon>
        <taxon>Fungi</taxon>
        <taxon>Fungi incertae sedis</taxon>
        <taxon>Mucoromycota</taxon>
        <taxon>Glomeromycotina</taxon>
        <taxon>Glomeromycetes</taxon>
        <taxon>Archaeosporales</taxon>
        <taxon>Ambisporaceae</taxon>
        <taxon>Ambispora</taxon>
    </lineage>
</organism>
<dbReference type="EMBL" id="CAJVPL010001487">
    <property type="protein sequence ID" value="CAG8573420.1"/>
    <property type="molecule type" value="Genomic_DNA"/>
</dbReference>
<accession>A0A9N9G2W2</accession>
<keyword evidence="7" id="KW-0067">ATP-binding</keyword>
<feature type="transmembrane region" description="Helical" evidence="11">
    <location>
        <begin position="697"/>
        <end position="716"/>
    </location>
</feature>
<dbReference type="OrthoDB" id="8061355at2759"/>
<protein>
    <submittedName>
        <fullName evidence="13">9674_t:CDS:1</fullName>
    </submittedName>
</protein>
<dbReference type="SUPFAM" id="SSF52540">
    <property type="entry name" value="P-loop containing nucleoside triphosphate hydrolases"/>
    <property type="match status" value="1"/>
</dbReference>
<keyword evidence="4 11" id="KW-0812">Transmembrane</keyword>
<sequence>MAPPPLLEHSNENTTTNEMSEIIETYTRDKDNQPENPDQKNTKNDNTSIAINENNDDLSNSSFNYSSAIKSPRQFRALSRLTLTLTVRNWKSNFCCIFLTPLIMLILMHFIINATDPLINEGYDDDSSVTYCSSSDNFMNRTHGNVQDLLGHFGEVKQKIETEDVVRPLTLANSAYFYSGYLNYSNYSDYFTSCSNLFTGNQDNYTANPTPYFINLGNLESSQQHDTTYLPKPINGWWNYPFTTRYTKFRLMYNSTPQTFPYGYVVAENGISAIPAASNDSTAKTINFIQLARDNLASCYQNQVSAATYDLFSCLDSYISRKDQGPFLNLIPHKYFNLPINAKSLLLNNVTNIRFDTGIFIPSTKLSVNKDLVSAFNTTFSSLKMLYNTRNFYLETTTNTTSILDINPLPHGAILFDKLDQQNATISYTLQYGSFPMLALLTTYLRSPHDSDYMIMVTDTYREILDINTFTSIMHLLEYYPSAGFRRLIASSQITNALSQGKVEIVAKLQAMPRKFNMKELKNDSTALIGWGFYPFAISFLMSIFVMVLVREKEDHVFIIMKMSGLNTFIHTLSHYLEFSIMQTISCLVFYITGLAFQYTLFTRTDPWILLLYFGIWINVQVAMGFLFSVFFSKTRRALAFIFGTKPTPRTWYIHPSFAFYEGFLHLTNRATLKDGLRPYDLGHLDATDELSIIMKFLVFEWIFMMLLTFYFQAVLPSEYGVPKHYLFFVKGPYRWIKNRFSSSPTTQLYHEKSLGVSSTDEKMDLDVKEEQQRILNGEINPMNRNLVVKELVKTYPGGKVVVNNLSFSAEKNMVFGLLGPNGAGKSSAIHVMTGLYPPTAGTVYVAGHNIRTDMDKVYTSIGICPQHDLLWRDLTIEEHLLFYTRLRGIDPKMEKEIVEHALAQVELAGAKTRLAKNLSGGEKRRLSIAIALAGDSKVLFLDEPTTGLDPDVRRTIWEIILKAKKDKTIILTTHSMEEADALCDKIGIVAAGQLRCLGAPLYLKNTHGSGFQLLINSIPTHLDFVCQQIEAYLPAPCTQLDKFSTSVTYQFNATRGVVSKLFKVLEEKRHYWGIIDYSIGQSTLEDVFLRVLKKAGDPEQVSHDSRKRKPFFKKALSM</sequence>
<comment type="similarity">
    <text evidence="2">Belongs to the ABC transporter superfamily. ABCA family.</text>
</comment>
<dbReference type="InterPro" id="IPR017871">
    <property type="entry name" value="ABC_transporter-like_CS"/>
</dbReference>
<dbReference type="AlphaFoldDB" id="A0A9N9G2W2"/>
<feature type="transmembrane region" description="Helical" evidence="11">
    <location>
        <begin position="608"/>
        <end position="632"/>
    </location>
</feature>
<dbReference type="Pfam" id="PF00005">
    <property type="entry name" value="ABC_tran"/>
    <property type="match status" value="1"/>
</dbReference>
<evidence type="ECO:0000313" key="14">
    <source>
        <dbReference type="Proteomes" id="UP000789831"/>
    </source>
</evidence>
<dbReference type="GO" id="GO:0016887">
    <property type="term" value="F:ATP hydrolysis activity"/>
    <property type="evidence" value="ECO:0007669"/>
    <property type="project" value="InterPro"/>
</dbReference>
<feature type="region of interest" description="Disordered" evidence="10">
    <location>
        <begin position="25"/>
        <end position="55"/>
    </location>
</feature>
<dbReference type="GO" id="GO:0140359">
    <property type="term" value="F:ABC-type transporter activity"/>
    <property type="evidence" value="ECO:0007669"/>
    <property type="project" value="InterPro"/>
</dbReference>
<gene>
    <name evidence="13" type="ORF">AGERDE_LOCUS7753</name>
</gene>
<dbReference type="SMART" id="SM00382">
    <property type="entry name" value="AAA"/>
    <property type="match status" value="1"/>
</dbReference>
<evidence type="ECO:0000256" key="7">
    <source>
        <dbReference type="ARBA" id="ARBA00022840"/>
    </source>
</evidence>
<evidence type="ECO:0000256" key="11">
    <source>
        <dbReference type="SAM" id="Phobius"/>
    </source>
</evidence>
<dbReference type="InterPro" id="IPR013525">
    <property type="entry name" value="ABC2_TM"/>
</dbReference>
<evidence type="ECO:0000313" key="13">
    <source>
        <dbReference type="EMBL" id="CAG8573420.1"/>
    </source>
</evidence>
<dbReference type="InterPro" id="IPR027417">
    <property type="entry name" value="P-loop_NTPase"/>
</dbReference>
<dbReference type="PROSITE" id="PS50893">
    <property type="entry name" value="ABC_TRANSPORTER_2"/>
    <property type="match status" value="1"/>
</dbReference>
<keyword evidence="8 11" id="KW-1133">Transmembrane helix</keyword>
<evidence type="ECO:0000256" key="3">
    <source>
        <dbReference type="ARBA" id="ARBA00022448"/>
    </source>
</evidence>
<keyword evidence="9 11" id="KW-0472">Membrane</keyword>
<feature type="domain" description="ABC transporter" evidence="12">
    <location>
        <begin position="787"/>
        <end position="1017"/>
    </location>
</feature>
<keyword evidence="14" id="KW-1185">Reference proteome</keyword>
<evidence type="ECO:0000256" key="8">
    <source>
        <dbReference type="ARBA" id="ARBA00022989"/>
    </source>
</evidence>
<dbReference type="FunFam" id="3.40.50.300:FF:000665">
    <property type="entry name" value="ABC transporter A family member 2"/>
    <property type="match status" value="1"/>
</dbReference>
<evidence type="ECO:0000256" key="6">
    <source>
        <dbReference type="ARBA" id="ARBA00022741"/>
    </source>
</evidence>
<keyword evidence="3" id="KW-0813">Transport</keyword>
<proteinExistence type="inferred from homology"/>
<reference evidence="13" key="1">
    <citation type="submission" date="2021-06" db="EMBL/GenBank/DDBJ databases">
        <authorList>
            <person name="Kallberg Y."/>
            <person name="Tangrot J."/>
            <person name="Rosling A."/>
        </authorList>
    </citation>
    <scope>NUCLEOTIDE SEQUENCE</scope>
    <source>
        <strain evidence="13">MT106</strain>
    </source>
</reference>
<keyword evidence="6" id="KW-0547">Nucleotide-binding</keyword>
<dbReference type="PROSITE" id="PS00211">
    <property type="entry name" value="ABC_TRANSPORTER_1"/>
    <property type="match status" value="1"/>
</dbReference>
<keyword evidence="5" id="KW-0677">Repeat</keyword>
<comment type="caution">
    <text evidence="13">The sequence shown here is derived from an EMBL/GenBank/DDBJ whole genome shotgun (WGS) entry which is preliminary data.</text>
</comment>
<evidence type="ECO:0000259" key="12">
    <source>
        <dbReference type="PROSITE" id="PS50893"/>
    </source>
</evidence>
<name>A0A9N9G2W2_9GLOM</name>
<evidence type="ECO:0000256" key="4">
    <source>
        <dbReference type="ARBA" id="ARBA00022692"/>
    </source>
</evidence>
<dbReference type="GO" id="GO:0005524">
    <property type="term" value="F:ATP binding"/>
    <property type="evidence" value="ECO:0007669"/>
    <property type="project" value="UniProtKB-KW"/>
</dbReference>
<dbReference type="GO" id="GO:0005319">
    <property type="term" value="F:lipid transporter activity"/>
    <property type="evidence" value="ECO:0007669"/>
    <property type="project" value="TreeGrafter"/>
</dbReference>
<evidence type="ECO:0000256" key="5">
    <source>
        <dbReference type="ARBA" id="ARBA00022737"/>
    </source>
</evidence>
<dbReference type="InterPro" id="IPR026082">
    <property type="entry name" value="ABCA"/>
</dbReference>
<dbReference type="Gene3D" id="3.40.50.300">
    <property type="entry name" value="P-loop containing nucleotide triphosphate hydrolases"/>
    <property type="match status" value="1"/>
</dbReference>
<dbReference type="InterPro" id="IPR003439">
    <property type="entry name" value="ABC_transporter-like_ATP-bd"/>
</dbReference>
<evidence type="ECO:0000256" key="9">
    <source>
        <dbReference type="ARBA" id="ARBA00023136"/>
    </source>
</evidence>
<dbReference type="Proteomes" id="UP000789831">
    <property type="component" value="Unassembled WGS sequence"/>
</dbReference>
<evidence type="ECO:0000256" key="2">
    <source>
        <dbReference type="ARBA" id="ARBA00008869"/>
    </source>
</evidence>